<organism evidence="2">
    <name type="scientific">marine sediment metagenome</name>
    <dbReference type="NCBI Taxonomy" id="412755"/>
    <lineage>
        <taxon>unclassified sequences</taxon>
        <taxon>metagenomes</taxon>
        <taxon>ecological metagenomes</taxon>
    </lineage>
</organism>
<feature type="transmembrane region" description="Helical" evidence="1">
    <location>
        <begin position="12"/>
        <end position="33"/>
    </location>
</feature>
<protein>
    <submittedName>
        <fullName evidence="2">Uncharacterized protein</fullName>
    </submittedName>
</protein>
<sequence length="73" mass="8746">MKKELRYKNPINLFVGVILFIVSFCFLMFWWYLVIAIISSFKLAQSQLVISEDDNIVRKQGNEWIEKLKFKLT</sequence>
<gene>
    <name evidence="2" type="ORF">LCGC14_0569840</name>
</gene>
<evidence type="ECO:0000313" key="2">
    <source>
        <dbReference type="EMBL" id="KKN56667.1"/>
    </source>
</evidence>
<keyword evidence="1" id="KW-0472">Membrane</keyword>
<dbReference type="EMBL" id="LAZR01000835">
    <property type="protein sequence ID" value="KKN56667.1"/>
    <property type="molecule type" value="Genomic_DNA"/>
</dbReference>
<proteinExistence type="predicted"/>
<name>A0A0F9S353_9ZZZZ</name>
<keyword evidence="1" id="KW-0812">Transmembrane</keyword>
<accession>A0A0F9S353</accession>
<reference evidence="2" key="1">
    <citation type="journal article" date="2015" name="Nature">
        <title>Complex archaea that bridge the gap between prokaryotes and eukaryotes.</title>
        <authorList>
            <person name="Spang A."/>
            <person name="Saw J.H."/>
            <person name="Jorgensen S.L."/>
            <person name="Zaremba-Niedzwiedzka K."/>
            <person name="Martijn J."/>
            <person name="Lind A.E."/>
            <person name="van Eijk R."/>
            <person name="Schleper C."/>
            <person name="Guy L."/>
            <person name="Ettema T.J."/>
        </authorList>
    </citation>
    <scope>NUCLEOTIDE SEQUENCE</scope>
</reference>
<comment type="caution">
    <text evidence="2">The sequence shown here is derived from an EMBL/GenBank/DDBJ whole genome shotgun (WGS) entry which is preliminary data.</text>
</comment>
<evidence type="ECO:0000256" key="1">
    <source>
        <dbReference type="SAM" id="Phobius"/>
    </source>
</evidence>
<keyword evidence="1" id="KW-1133">Transmembrane helix</keyword>
<dbReference type="AlphaFoldDB" id="A0A0F9S353"/>